<dbReference type="Pfam" id="PF21805">
    <property type="entry name" value="Imm5_like"/>
    <property type="match status" value="1"/>
</dbReference>
<evidence type="ECO:0000313" key="2">
    <source>
        <dbReference type="EMBL" id="OAT73649.1"/>
    </source>
</evidence>
<dbReference type="InterPro" id="IPR048667">
    <property type="entry name" value="Imm5-like"/>
</dbReference>
<dbReference type="OrthoDB" id="2222991at2"/>
<gene>
    <name evidence="2" type="ORF">A7K69_18470</name>
</gene>
<reference evidence="3" key="1">
    <citation type="submission" date="2016-05" db="EMBL/GenBank/DDBJ databases">
        <authorList>
            <person name="Wang W."/>
            <person name="Zhu L."/>
        </authorList>
    </citation>
    <scope>NUCLEOTIDE SEQUENCE [LARGE SCALE GENOMIC DNA]</scope>
    <source>
        <strain evidence="3">W-2</strain>
    </source>
</reference>
<dbReference type="EMBL" id="LXMA01000011">
    <property type="protein sequence ID" value="OAT73649.1"/>
    <property type="molecule type" value="Genomic_DNA"/>
</dbReference>
<comment type="caution">
    <text evidence="2">The sequence shown here is derived from an EMBL/GenBank/DDBJ whole genome shotgun (WGS) entry which is preliminary data.</text>
</comment>
<dbReference type="AlphaFoldDB" id="A0A1B7KUB0"/>
<evidence type="ECO:0000313" key="3">
    <source>
        <dbReference type="Proteomes" id="UP000078290"/>
    </source>
</evidence>
<dbReference type="Proteomes" id="UP000078290">
    <property type="component" value="Unassembled WGS sequence"/>
</dbReference>
<dbReference type="RefSeq" id="WP_064550762.1">
    <property type="nucleotide sequence ID" value="NZ_LXMA01000011.1"/>
</dbReference>
<feature type="domain" description="Imm-5-like" evidence="1">
    <location>
        <begin position="15"/>
        <end position="136"/>
    </location>
</feature>
<proteinExistence type="predicted"/>
<evidence type="ECO:0000259" key="1">
    <source>
        <dbReference type="Pfam" id="PF21805"/>
    </source>
</evidence>
<sequence>MRDKRFVAVHRGGYLTKDNHRGLMRWARECSEHVLPLIDEKIDKRLIHALNIAKEWENDNVSTGDAMKASLDAHAAARESSNPISIAVARSIGQAVATAHMADHSRGAALYALKAVKHAGKSINEEREWQIKQLQQLPLEIVELVLTTMKKKEKGFKL</sequence>
<organism evidence="2 3">
    <name type="scientific">Parageobacillus thermoglucosidasius</name>
    <name type="common">Geobacillus thermoglucosidasius</name>
    <dbReference type="NCBI Taxonomy" id="1426"/>
    <lineage>
        <taxon>Bacteria</taxon>
        <taxon>Bacillati</taxon>
        <taxon>Bacillota</taxon>
        <taxon>Bacilli</taxon>
        <taxon>Bacillales</taxon>
        <taxon>Anoxybacillaceae</taxon>
        <taxon>Parageobacillus</taxon>
    </lineage>
</organism>
<accession>A0A1B7KUB0</accession>
<name>A0A1B7KUB0_PARTM</name>
<protein>
    <recommendedName>
        <fullName evidence="1">Imm-5-like domain-containing protein</fullName>
    </recommendedName>
</protein>